<comment type="caution">
    <text evidence="2">The sequence shown here is derived from an EMBL/GenBank/DDBJ whole genome shotgun (WGS) entry which is preliminary data.</text>
</comment>
<dbReference type="RefSeq" id="WP_380050826.1">
    <property type="nucleotide sequence ID" value="NZ_JBHSOH010000029.1"/>
</dbReference>
<dbReference type="InterPro" id="IPR025948">
    <property type="entry name" value="HTH-like_dom"/>
</dbReference>
<organism evidence="2 3">
    <name type="scientific">Deinococcus petrolearius</name>
    <dbReference type="NCBI Taxonomy" id="1751295"/>
    <lineage>
        <taxon>Bacteria</taxon>
        <taxon>Thermotogati</taxon>
        <taxon>Deinococcota</taxon>
        <taxon>Deinococci</taxon>
        <taxon>Deinococcales</taxon>
        <taxon>Deinococcaceae</taxon>
        <taxon>Deinococcus</taxon>
    </lineage>
</organism>
<evidence type="ECO:0000313" key="3">
    <source>
        <dbReference type="Proteomes" id="UP001595979"/>
    </source>
</evidence>
<evidence type="ECO:0000313" key="2">
    <source>
        <dbReference type="EMBL" id="MFC5849569.1"/>
    </source>
</evidence>
<dbReference type="SUPFAM" id="SSF46689">
    <property type="entry name" value="Homeodomain-like"/>
    <property type="match status" value="1"/>
</dbReference>
<evidence type="ECO:0000259" key="1">
    <source>
        <dbReference type="PROSITE" id="PS50994"/>
    </source>
</evidence>
<dbReference type="PANTHER" id="PTHR47515">
    <property type="entry name" value="LOW CALCIUM RESPONSE LOCUS PROTEIN T"/>
    <property type="match status" value="1"/>
</dbReference>
<dbReference type="PANTHER" id="PTHR47515:SF1">
    <property type="entry name" value="BLR2054 PROTEIN"/>
    <property type="match status" value="1"/>
</dbReference>
<dbReference type="Pfam" id="PF13276">
    <property type="entry name" value="HTH_21"/>
    <property type="match status" value="1"/>
</dbReference>
<dbReference type="Pfam" id="PF01527">
    <property type="entry name" value="HTH_Tnp_1"/>
    <property type="match status" value="1"/>
</dbReference>
<keyword evidence="3" id="KW-1185">Reference proteome</keyword>
<dbReference type="PROSITE" id="PS50994">
    <property type="entry name" value="INTEGRASE"/>
    <property type="match status" value="1"/>
</dbReference>
<dbReference type="InterPro" id="IPR002514">
    <property type="entry name" value="Transposase_8"/>
</dbReference>
<dbReference type="InterPro" id="IPR036397">
    <property type="entry name" value="RNaseH_sf"/>
</dbReference>
<dbReference type="Gene3D" id="3.30.420.10">
    <property type="entry name" value="Ribonuclease H-like superfamily/Ribonuclease H"/>
    <property type="match status" value="1"/>
</dbReference>
<reference evidence="3" key="1">
    <citation type="journal article" date="2019" name="Int. J. Syst. Evol. Microbiol.">
        <title>The Global Catalogue of Microorganisms (GCM) 10K type strain sequencing project: providing services to taxonomists for standard genome sequencing and annotation.</title>
        <authorList>
            <consortium name="The Broad Institute Genomics Platform"/>
            <consortium name="The Broad Institute Genome Sequencing Center for Infectious Disease"/>
            <person name="Wu L."/>
            <person name="Ma J."/>
        </authorList>
    </citation>
    <scope>NUCLEOTIDE SEQUENCE [LARGE SCALE GENOMIC DNA]</scope>
    <source>
        <strain evidence="3">CGMCC 1.15053</strain>
    </source>
</reference>
<name>A0ABW1DR38_9DEIO</name>
<gene>
    <name evidence="2" type="ORF">ACFPQ6_14780</name>
</gene>
<proteinExistence type="predicted"/>
<dbReference type="EMBL" id="JBHSOH010000029">
    <property type="protein sequence ID" value="MFC5849569.1"/>
    <property type="molecule type" value="Genomic_DNA"/>
</dbReference>
<dbReference type="Pfam" id="PF13683">
    <property type="entry name" value="rve_3"/>
    <property type="match status" value="1"/>
</dbReference>
<dbReference type="InterPro" id="IPR012337">
    <property type="entry name" value="RNaseH-like_sf"/>
</dbReference>
<protein>
    <submittedName>
        <fullName evidence="2">IS3 family transposase</fullName>
    </submittedName>
</protein>
<sequence>MKGKRYTEQQILDILGQVEAGQPVAEVARSQGVAVTTIHRWKARYGGMTKNETKRFRLLEEENRRLKKLVADLSLDNLVLKEVVGKKLVNPEATPQTQTPLKRRLVGHVRDRFGLSERRACQVLGFWRSTQRHHSPKREQDEALVGRLRDLAGQRPRFGYRRLHILLGREGQAVNHKRVYRLYRAEGLAVRRKVRKKLNAGERVQKPTVSGPNQRWSMDFMSDQLASGQRFRVLNVVDDFTRENVVMHVGTSITGTDVVRLLDTVLAERAQPAAIVTDNGPEFISKALDQWAHGRGIQQVFIRPGKPVENAYVESFNGRVRDECLNLHWFQTLAQARLVVAAWREDYNRVRPHSSLDGKSPHEFARLTQAG</sequence>
<dbReference type="InterPro" id="IPR048020">
    <property type="entry name" value="Transpos_IS3"/>
</dbReference>
<accession>A0ABW1DR38</accession>
<dbReference type="InterPro" id="IPR001584">
    <property type="entry name" value="Integrase_cat-core"/>
</dbReference>
<dbReference type="SUPFAM" id="SSF53098">
    <property type="entry name" value="Ribonuclease H-like"/>
    <property type="match status" value="1"/>
</dbReference>
<dbReference type="NCBIfam" id="NF033516">
    <property type="entry name" value="transpos_IS3"/>
    <property type="match status" value="1"/>
</dbReference>
<dbReference type="Proteomes" id="UP001595979">
    <property type="component" value="Unassembled WGS sequence"/>
</dbReference>
<feature type="domain" description="Integrase catalytic" evidence="1">
    <location>
        <begin position="208"/>
        <end position="369"/>
    </location>
</feature>
<dbReference type="InterPro" id="IPR009057">
    <property type="entry name" value="Homeodomain-like_sf"/>
</dbReference>